<feature type="compositionally biased region" description="Basic and acidic residues" evidence="1">
    <location>
        <begin position="1"/>
        <end position="14"/>
    </location>
</feature>
<feature type="compositionally biased region" description="Basic and acidic residues" evidence="1">
    <location>
        <begin position="123"/>
        <end position="135"/>
    </location>
</feature>
<feature type="compositionally biased region" description="Polar residues" evidence="1">
    <location>
        <begin position="112"/>
        <end position="122"/>
    </location>
</feature>
<feature type="region of interest" description="Disordered" evidence="1">
    <location>
        <begin position="77"/>
        <end position="203"/>
    </location>
</feature>
<name>A0ABP0UCU9_9BRYO</name>
<reference evidence="2" key="1">
    <citation type="submission" date="2024-02" db="EMBL/GenBank/DDBJ databases">
        <authorList>
            <consortium name="ELIXIR-Norway"/>
            <consortium name="Elixir Norway"/>
        </authorList>
    </citation>
    <scope>NUCLEOTIDE SEQUENCE</scope>
</reference>
<accession>A0ABP0UCU9</accession>
<organism evidence="2 3">
    <name type="scientific">Sphagnum troendelagicum</name>
    <dbReference type="NCBI Taxonomy" id="128251"/>
    <lineage>
        <taxon>Eukaryota</taxon>
        <taxon>Viridiplantae</taxon>
        <taxon>Streptophyta</taxon>
        <taxon>Embryophyta</taxon>
        <taxon>Bryophyta</taxon>
        <taxon>Sphagnophytina</taxon>
        <taxon>Sphagnopsida</taxon>
        <taxon>Sphagnales</taxon>
        <taxon>Sphagnaceae</taxon>
        <taxon>Sphagnum</taxon>
    </lineage>
</organism>
<sequence>MKSYEQKINAREIDGAPPAGRLSQSTPNASGVHGLQGGDLKSEVSDDPTLNQNAHWVQRASWKSLVGADGRASFSLISSVTGDRREPEKGSQKQKAVTQTNNGGGGAATEPEVSTLQTTQKASLKDLERHRDRAMGRRNKRPRRSSEFAEEGVEGIVIAGTTVPEEKKKKRPDGSSFMRSATAEEDWRASRSELRMDSKAKHKAAVRTIKKLWGPGRSGSQK</sequence>
<feature type="compositionally biased region" description="Basic and acidic residues" evidence="1">
    <location>
        <begin position="82"/>
        <end position="91"/>
    </location>
</feature>
<proteinExistence type="predicted"/>
<evidence type="ECO:0000256" key="1">
    <source>
        <dbReference type="SAM" id="MobiDB-lite"/>
    </source>
</evidence>
<dbReference type="Proteomes" id="UP001497512">
    <property type="component" value="Chromosome 3"/>
</dbReference>
<evidence type="ECO:0000313" key="2">
    <source>
        <dbReference type="EMBL" id="CAK9218977.1"/>
    </source>
</evidence>
<feature type="compositionally biased region" description="Basic and acidic residues" evidence="1">
    <location>
        <begin position="185"/>
        <end position="199"/>
    </location>
</feature>
<protein>
    <submittedName>
        <fullName evidence="2">Uncharacterized protein</fullName>
    </submittedName>
</protein>
<gene>
    <name evidence="2" type="ORF">CSSPTR1EN2_LOCUS14254</name>
</gene>
<keyword evidence="3" id="KW-1185">Reference proteome</keyword>
<feature type="region of interest" description="Disordered" evidence="1">
    <location>
        <begin position="1"/>
        <end position="53"/>
    </location>
</feature>
<evidence type="ECO:0000313" key="3">
    <source>
        <dbReference type="Proteomes" id="UP001497512"/>
    </source>
</evidence>
<dbReference type="EMBL" id="OZ019895">
    <property type="protein sequence ID" value="CAK9218977.1"/>
    <property type="molecule type" value="Genomic_DNA"/>
</dbReference>